<dbReference type="Gene3D" id="3.30.930.10">
    <property type="entry name" value="Bira Bifunctional Protein, Domain 2"/>
    <property type="match status" value="1"/>
</dbReference>
<accession>A0A2L1GME9</accession>
<dbReference type="PANTHER" id="PTHR12835">
    <property type="entry name" value="BIOTIN PROTEIN LIGASE"/>
    <property type="match status" value="1"/>
</dbReference>
<dbReference type="KEGG" id="deo:CAY53_04505"/>
<dbReference type="SUPFAM" id="SSF55681">
    <property type="entry name" value="Class II aaRS and biotin synthetases"/>
    <property type="match status" value="1"/>
</dbReference>
<proteinExistence type="predicted"/>
<dbReference type="CDD" id="cd16442">
    <property type="entry name" value="BPL"/>
    <property type="match status" value="1"/>
</dbReference>
<dbReference type="NCBIfam" id="TIGR00121">
    <property type="entry name" value="birA_ligase"/>
    <property type="match status" value="1"/>
</dbReference>
<dbReference type="GO" id="GO:0004077">
    <property type="term" value="F:biotin--[biotin carboxyl-carrier protein] ligase activity"/>
    <property type="evidence" value="ECO:0007669"/>
    <property type="project" value="InterPro"/>
</dbReference>
<keyword evidence="1 3" id="KW-0436">Ligase</keyword>
<protein>
    <submittedName>
        <fullName evidence="3">Biotin--[acetyl-CoA-carboxylase] ligase</fullName>
    </submittedName>
</protein>
<dbReference type="AlphaFoldDB" id="A0A2L1GME9"/>
<dbReference type="Proteomes" id="UP000239867">
    <property type="component" value="Chromosome"/>
</dbReference>
<gene>
    <name evidence="3" type="ORF">CAY53_04505</name>
</gene>
<dbReference type="Pfam" id="PF03099">
    <property type="entry name" value="BPL_LplA_LipB"/>
    <property type="match status" value="1"/>
</dbReference>
<dbReference type="InterPro" id="IPR004408">
    <property type="entry name" value="Biotin_CoA_COase_ligase"/>
</dbReference>
<organism evidence="3 4">
    <name type="scientific">Desulfobulbus oralis</name>
    <dbReference type="NCBI Taxonomy" id="1986146"/>
    <lineage>
        <taxon>Bacteria</taxon>
        <taxon>Pseudomonadati</taxon>
        <taxon>Thermodesulfobacteriota</taxon>
        <taxon>Desulfobulbia</taxon>
        <taxon>Desulfobulbales</taxon>
        <taxon>Desulfobulbaceae</taxon>
        <taxon>Desulfobulbus</taxon>
    </lineage>
</organism>
<feature type="domain" description="BPL/LPL catalytic" evidence="2">
    <location>
        <begin position="10"/>
        <end position="187"/>
    </location>
</feature>
<dbReference type="InterPro" id="IPR045864">
    <property type="entry name" value="aa-tRNA-synth_II/BPL/LPL"/>
</dbReference>
<evidence type="ECO:0000313" key="4">
    <source>
        <dbReference type="Proteomes" id="UP000239867"/>
    </source>
</evidence>
<evidence type="ECO:0000259" key="2">
    <source>
        <dbReference type="PROSITE" id="PS51733"/>
    </source>
</evidence>
<dbReference type="OrthoDB" id="9807064at2"/>
<name>A0A2L1GME9_9BACT</name>
<dbReference type="PANTHER" id="PTHR12835:SF5">
    <property type="entry name" value="BIOTIN--PROTEIN LIGASE"/>
    <property type="match status" value="1"/>
</dbReference>
<evidence type="ECO:0000256" key="1">
    <source>
        <dbReference type="ARBA" id="ARBA00022598"/>
    </source>
</evidence>
<reference evidence="3 4" key="1">
    <citation type="journal article" date="2018" name="MBio">
        <title>Insights into the evolution of host association through the isolation and characterization of a novel human periodontal pathobiont, Desulfobulbus oralis.</title>
        <authorList>
            <person name="Cross K.L."/>
            <person name="Chirania P."/>
            <person name="Xiong W."/>
            <person name="Beall C.J."/>
            <person name="Elkins J.G."/>
            <person name="Giannone R.J."/>
            <person name="Griffen A.L."/>
            <person name="Guss A.M."/>
            <person name="Hettich R.L."/>
            <person name="Joshi S.S."/>
            <person name="Mokrzan E.M."/>
            <person name="Martin R.K."/>
            <person name="Zhulin I.B."/>
            <person name="Leys E.J."/>
            <person name="Podar M."/>
        </authorList>
    </citation>
    <scope>NUCLEOTIDE SEQUENCE [LARGE SCALE GENOMIC DNA]</scope>
    <source>
        <strain evidence="3 4">ORNL</strain>
    </source>
</reference>
<sequence length="253" mass="27323">MRPWVMRQIHYYPQLDSTSRVAKDLLQQGAAAGTVVLAAQQSAGRGQYDRTFASPPGGLYFSLILYPEIQAQEAAMVTLAAGLGCRDALGAQCGLSPQIKWPNDLYCAGRKIAGILTEYCLPAMGRREAAVVIGAGLNVNSSSGDFPEELRPLLGTVRDLTGAAIHDMGTLLEACAACIERRVAQLLWDRSSFLAEWQKADYLLGRRIRHLLKEQVLATGIGRGINYSGRYLLEQDDGSTGAVLAGQLRALEG</sequence>
<dbReference type="EMBL" id="CP021255">
    <property type="protein sequence ID" value="AVD70832.1"/>
    <property type="molecule type" value="Genomic_DNA"/>
</dbReference>
<evidence type="ECO:0000313" key="3">
    <source>
        <dbReference type="EMBL" id="AVD70832.1"/>
    </source>
</evidence>
<dbReference type="GO" id="GO:0005737">
    <property type="term" value="C:cytoplasm"/>
    <property type="evidence" value="ECO:0007669"/>
    <property type="project" value="TreeGrafter"/>
</dbReference>
<keyword evidence="4" id="KW-1185">Reference proteome</keyword>
<dbReference type="PROSITE" id="PS51733">
    <property type="entry name" value="BPL_LPL_CATALYTIC"/>
    <property type="match status" value="1"/>
</dbReference>
<dbReference type="InterPro" id="IPR004143">
    <property type="entry name" value="BPL_LPL_catalytic"/>
</dbReference>